<sequence length="613" mass="72464">MDNSRTAQQAFWIEFINLYKSKPVLWKYGSEVYKDRIGKKHAYLDLVEKMREIEPNPDVDMVKKKINSFRACYRRLCFNAQEQIKLGEQPENRWVYFKHFKFLNEIYDTEEQDSDQNNDEENEDEVVEYIPHKSSTSRRFQTDSTSSSRSLNISLDETLNQSKHINETSFYMTLNTKENQNFWIEFIKLYKSKPELWKVNSEVYKDRKAKKYAYLELVEKLREVHPNPTADMVRKKINILRTSYRKELHKIKRAIRLGKKHVNNWLYFDHFAFLNESKDPLEEVDTDEDNDDYGPLDNTADHMENTDFDAIDEELNEVVAFSPSKNSTKRENNSQPSSPAIPMHEKLPVSHEINQLSAEPDVVSLNLTKKQKFWIEFIKLYRSKPELWKCHSEFYKDARAKRSAYLKLVNKMREIYPNADIGMVKRKLDTLCSIHKKLMSKMRKGQRLVGKAADQLIYFNYLSFLNEQNDPLDDKADDWNDCEFNKYSSIQDNTSDNNLQDDDFVAEEHDLVVQFLTTKESTKRQYSPSPPPNHKASAHNEAADMPFKKFNQYNDEADILGISWAYQYRSLSQTQKIFAKKAIDDILFEARLETLQRNSVKINERGCDRCKHT</sequence>
<name>A0A034VD72_BACDO</name>
<proteinExistence type="predicted"/>
<dbReference type="Pfam" id="PF10545">
    <property type="entry name" value="MADF_DNA_bdg"/>
    <property type="match status" value="3"/>
</dbReference>
<feature type="domain" description="MADF" evidence="1">
    <location>
        <begin position="185"/>
        <end position="279"/>
    </location>
</feature>
<dbReference type="EMBL" id="GAKP01018488">
    <property type="protein sequence ID" value="JAC40464.1"/>
    <property type="molecule type" value="Transcribed_RNA"/>
</dbReference>
<evidence type="ECO:0000259" key="1">
    <source>
        <dbReference type="PROSITE" id="PS51029"/>
    </source>
</evidence>
<dbReference type="InterPro" id="IPR006578">
    <property type="entry name" value="MADF-dom"/>
</dbReference>
<accession>A0A034VD72</accession>
<dbReference type="AlphaFoldDB" id="A0A034VD72"/>
<evidence type="ECO:0000313" key="2">
    <source>
        <dbReference type="EMBL" id="JAC40464.1"/>
    </source>
</evidence>
<reference evidence="2" key="1">
    <citation type="journal article" date="2014" name="BMC Genomics">
        <title>Characterizing the developmental transcriptome of the oriental fruit fly, Bactrocera dorsalis (Diptera: Tephritidae) through comparative genomic analysis with Drosophila melanogaster utilizing modENCODE datasets.</title>
        <authorList>
            <person name="Geib S.M."/>
            <person name="Calla B."/>
            <person name="Hall B."/>
            <person name="Hou S."/>
            <person name="Manoukis N.C."/>
        </authorList>
    </citation>
    <scope>NUCLEOTIDE SEQUENCE</scope>
    <source>
        <strain evidence="2">Punador</strain>
    </source>
</reference>
<dbReference type="SMART" id="SM00595">
    <property type="entry name" value="MADF"/>
    <property type="match status" value="3"/>
</dbReference>
<feature type="domain" description="MADF" evidence="1">
    <location>
        <begin position="14"/>
        <end position="108"/>
    </location>
</feature>
<dbReference type="PANTHER" id="PTHR21505">
    <property type="entry name" value="MADF DOMAIN-CONTAINING PROTEIN-RELATED"/>
    <property type="match status" value="1"/>
</dbReference>
<feature type="domain" description="MADF" evidence="1">
    <location>
        <begin position="376"/>
        <end position="470"/>
    </location>
</feature>
<dbReference type="PROSITE" id="PS51029">
    <property type="entry name" value="MADF"/>
    <property type="match status" value="3"/>
</dbReference>
<dbReference type="PANTHER" id="PTHR21505:SF8">
    <property type="entry name" value="DPT-YFP REPRESSOR BY OVEREXPRESSION, ISOFORM D-RELATED"/>
    <property type="match status" value="1"/>
</dbReference>
<protein>
    <recommendedName>
        <fullName evidence="1">MADF domain-containing protein</fullName>
    </recommendedName>
</protein>
<dbReference type="OrthoDB" id="6617753at2759"/>
<organism evidence="2">
    <name type="scientific">Bactrocera dorsalis</name>
    <name type="common">Oriental fruit fly</name>
    <name type="synonym">Dacus dorsalis</name>
    <dbReference type="NCBI Taxonomy" id="27457"/>
    <lineage>
        <taxon>Eukaryota</taxon>
        <taxon>Metazoa</taxon>
        <taxon>Ecdysozoa</taxon>
        <taxon>Arthropoda</taxon>
        <taxon>Hexapoda</taxon>
        <taxon>Insecta</taxon>
        <taxon>Pterygota</taxon>
        <taxon>Neoptera</taxon>
        <taxon>Endopterygota</taxon>
        <taxon>Diptera</taxon>
        <taxon>Brachycera</taxon>
        <taxon>Muscomorpha</taxon>
        <taxon>Tephritoidea</taxon>
        <taxon>Tephritidae</taxon>
        <taxon>Bactrocera</taxon>
        <taxon>Bactrocera</taxon>
    </lineage>
</organism>